<dbReference type="Proteomes" id="UP000680206">
    <property type="component" value="Unassembled WGS sequence"/>
</dbReference>
<evidence type="ECO:0000313" key="1">
    <source>
        <dbReference type="EMBL" id="MBO2459900.1"/>
    </source>
</evidence>
<proteinExistence type="predicted"/>
<dbReference type="RefSeq" id="WP_208242975.1">
    <property type="nucleotide sequence ID" value="NZ_JAGEPF010000012.1"/>
</dbReference>
<accession>A0ABS3RT12</accession>
<keyword evidence="2" id="KW-1185">Reference proteome</keyword>
<name>A0ABS3RT12_9ACTN</name>
<evidence type="ECO:0000313" key="2">
    <source>
        <dbReference type="Proteomes" id="UP000680206"/>
    </source>
</evidence>
<dbReference type="EMBL" id="JAGEPF010000012">
    <property type="protein sequence ID" value="MBO2459900.1"/>
    <property type="molecule type" value="Genomic_DNA"/>
</dbReference>
<gene>
    <name evidence="1" type="ORF">J4709_20170</name>
</gene>
<comment type="caution">
    <text evidence="1">The sequence shown here is derived from an EMBL/GenBank/DDBJ whole genome shotgun (WGS) entry which is preliminary data.</text>
</comment>
<protein>
    <submittedName>
        <fullName evidence="1">Uncharacterized protein</fullName>
    </submittedName>
</protein>
<reference evidence="1 2" key="1">
    <citation type="submission" date="2021-03" db="EMBL/GenBank/DDBJ databases">
        <title>Actinomadura violae sp. nov., isolated from lichen in Thailand.</title>
        <authorList>
            <person name="Kanchanasin P."/>
            <person name="Saeng-In P."/>
            <person name="Phongsopitanun W."/>
            <person name="Yuki M."/>
            <person name="Kudo T."/>
            <person name="Ohkuma M."/>
            <person name="Tanasupawat S."/>
        </authorList>
    </citation>
    <scope>NUCLEOTIDE SEQUENCE [LARGE SCALE GENOMIC DNA]</scope>
    <source>
        <strain evidence="1 2">LCR2-06</strain>
    </source>
</reference>
<sequence>MTADEAPGEPAGMVQVARAHREHERFHSLAKLEEAAVLRRDSNVLKMLADHWSDAGAMRAGPADPRHGAVGCPDLNGPAIVTATGVLFMEGASEPAELTAMKARLGEAGARYRRLSQWLAQEMDAEWPRLAVLTTPRHIAAARARFMALTRTTAAGDAYGLAAHLLATAASALREQDLTPAGVRAGPATAAAMLRNASWLVDTAAGVIAEAAARLGASDPDWTAFITAMAQETA</sequence>
<organism evidence="1 2">
    <name type="scientific">Actinomadura violacea</name>
    <dbReference type="NCBI Taxonomy" id="2819934"/>
    <lineage>
        <taxon>Bacteria</taxon>
        <taxon>Bacillati</taxon>
        <taxon>Actinomycetota</taxon>
        <taxon>Actinomycetes</taxon>
        <taxon>Streptosporangiales</taxon>
        <taxon>Thermomonosporaceae</taxon>
        <taxon>Actinomadura</taxon>
    </lineage>
</organism>